<comment type="caution">
    <text evidence="2">The sequence shown here is derived from an EMBL/GenBank/DDBJ whole genome shotgun (WGS) entry which is preliminary data.</text>
</comment>
<name>A0AB34QE37_XANCH</name>
<feature type="region of interest" description="Disordered" evidence="1">
    <location>
        <begin position="1"/>
        <end position="20"/>
    </location>
</feature>
<evidence type="ECO:0000256" key="1">
    <source>
        <dbReference type="SAM" id="MobiDB-lite"/>
    </source>
</evidence>
<dbReference type="Proteomes" id="UP000031180">
    <property type="component" value="Unassembled WGS sequence"/>
</dbReference>
<dbReference type="AlphaFoldDB" id="A0AB34QE37"/>
<sequence length="65" mass="7335">MNGNMRGDTAIDLGHARPGRNRVRSLPCMLQEIYASASLHVQLASHRVLPVLREVWQAVQMARVR</sequence>
<gene>
    <name evidence="2" type="ORF">RN20_18180</name>
</gene>
<accession>A0AB34QE37</accession>
<dbReference type="EMBL" id="JWTI02000073">
    <property type="protein sequence ID" value="KHS34888.1"/>
    <property type="molecule type" value="Genomic_DNA"/>
</dbReference>
<organism evidence="2 3">
    <name type="scientific">Xanthomonas campestris pv. phaseoli</name>
    <dbReference type="NCBI Taxonomy" id="317013"/>
    <lineage>
        <taxon>Bacteria</taxon>
        <taxon>Pseudomonadati</taxon>
        <taxon>Pseudomonadota</taxon>
        <taxon>Gammaproteobacteria</taxon>
        <taxon>Lysobacterales</taxon>
        <taxon>Lysobacteraceae</taxon>
        <taxon>Xanthomonas</taxon>
    </lineage>
</organism>
<reference evidence="3" key="1">
    <citation type="submission" date="2015-04" db="EMBL/GenBank/DDBJ databases">
        <title>Genome sequencing of pathogens of bean.</title>
        <authorList>
            <person name="Harrison J.W."/>
            <person name="Aritua V."/>
            <person name="Sapp M."/>
            <person name="Smith J."/>
            <person name="Studholme D.J."/>
        </authorList>
    </citation>
    <scope>NUCLEOTIDE SEQUENCE [LARGE SCALE GENOMIC DNA]</scope>
    <source>
        <strain evidence="3">NCPPB 1138</strain>
    </source>
</reference>
<protein>
    <submittedName>
        <fullName evidence="2">Uncharacterized protein</fullName>
    </submittedName>
</protein>
<evidence type="ECO:0000313" key="2">
    <source>
        <dbReference type="EMBL" id="KHS34888.1"/>
    </source>
</evidence>
<proteinExistence type="predicted"/>
<evidence type="ECO:0000313" key="3">
    <source>
        <dbReference type="Proteomes" id="UP000031180"/>
    </source>
</evidence>